<dbReference type="PANTHER" id="PTHR43702">
    <property type="entry name" value="L-FUCOSE-PROTON SYMPORTER"/>
    <property type="match status" value="1"/>
</dbReference>
<feature type="transmembrane region" description="Helical" evidence="7">
    <location>
        <begin position="84"/>
        <end position="103"/>
    </location>
</feature>
<feature type="transmembrane region" description="Helical" evidence="7">
    <location>
        <begin position="109"/>
        <end position="126"/>
    </location>
</feature>
<evidence type="ECO:0000256" key="6">
    <source>
        <dbReference type="ARBA" id="ARBA00023136"/>
    </source>
</evidence>
<keyword evidence="3" id="KW-1003">Cell membrane</keyword>
<protein>
    <submittedName>
        <fullName evidence="9">L-fucose-proton symporter</fullName>
    </submittedName>
</protein>
<dbReference type="EMBL" id="CACRUX010000050">
    <property type="protein sequence ID" value="VYU13139.1"/>
    <property type="molecule type" value="Genomic_DNA"/>
</dbReference>
<evidence type="ECO:0000256" key="1">
    <source>
        <dbReference type="ARBA" id="ARBA00004429"/>
    </source>
</evidence>
<dbReference type="Pfam" id="PF07690">
    <property type="entry name" value="MFS_1"/>
    <property type="match status" value="1"/>
</dbReference>
<dbReference type="AlphaFoldDB" id="A0A6N3CDX0"/>
<evidence type="ECO:0000259" key="8">
    <source>
        <dbReference type="PROSITE" id="PS50850"/>
    </source>
</evidence>
<dbReference type="PROSITE" id="PS50850">
    <property type="entry name" value="MFS"/>
    <property type="match status" value="1"/>
</dbReference>
<dbReference type="InterPro" id="IPR005275">
    <property type="entry name" value="Lfuc_symporter_FucP"/>
</dbReference>
<dbReference type="InterPro" id="IPR011701">
    <property type="entry name" value="MFS"/>
</dbReference>
<feature type="transmembrane region" description="Helical" evidence="7">
    <location>
        <begin position="18"/>
        <end position="37"/>
    </location>
</feature>
<sequence>MNQQGAAGKLVTSRNIKIAFWLVTSLFFLWGFSYGLLDVMNKNFQNHLGITKAVSGLLQAAYFGGYFVIAIPASMVATKFGYKGGIIMGLALYALGALLIIPASNEQSFNLFLLAFFIIACGLGSLETNANPYITKLGSDEDAAFRINMAQSFNGVGQFLGPIVGGVLFLSLSHGNIDQNMANVQMVYVGIAVVVLAVLALFVFTRMPEGAEVSEAAGDVVEEDTDSSYGKLFSFRHFRLGVIAQFLYIAAQVGAGAFFINYSVEHWHGLADHEAAYFFSIALVAFLLGRIVTTPIMKKVKSNVILATYSLINAGIMVVLQFVHDLPAVIVLWLSFFFMSISFPTIFALSVVKIPNSLVKKAASLLIMSIVGGAFMPFFMGYVADHWGTGASFLLLLPCFLYVAWYGLNGVSKD</sequence>
<accession>A0A6N3CDX0</accession>
<dbReference type="InterPro" id="IPR050375">
    <property type="entry name" value="MFS_TsgA-like"/>
</dbReference>
<evidence type="ECO:0000256" key="3">
    <source>
        <dbReference type="ARBA" id="ARBA00022475"/>
    </source>
</evidence>
<name>A0A6N3CDX0_9FIRM</name>
<dbReference type="NCBIfam" id="TIGR00885">
    <property type="entry name" value="fucP"/>
    <property type="match status" value="1"/>
</dbReference>
<dbReference type="InterPro" id="IPR036259">
    <property type="entry name" value="MFS_trans_sf"/>
</dbReference>
<feature type="transmembrane region" description="Helical" evidence="7">
    <location>
        <begin position="57"/>
        <end position="77"/>
    </location>
</feature>
<feature type="transmembrane region" description="Helical" evidence="7">
    <location>
        <begin position="240"/>
        <end position="263"/>
    </location>
</feature>
<dbReference type="RefSeq" id="WP_021841216.1">
    <property type="nucleotide sequence ID" value="NZ_CACRUX010000050.1"/>
</dbReference>
<feature type="transmembrane region" description="Helical" evidence="7">
    <location>
        <begin position="304"/>
        <end position="324"/>
    </location>
</feature>
<proteinExistence type="predicted"/>
<feature type="domain" description="Major facilitator superfamily (MFS) profile" evidence="8">
    <location>
        <begin position="19"/>
        <end position="414"/>
    </location>
</feature>
<feature type="transmembrane region" description="Helical" evidence="7">
    <location>
        <begin position="156"/>
        <end position="174"/>
    </location>
</feature>
<dbReference type="GO" id="GO:0015535">
    <property type="term" value="F:fucose:proton symporter activity"/>
    <property type="evidence" value="ECO:0007669"/>
    <property type="project" value="InterPro"/>
</dbReference>
<feature type="transmembrane region" description="Helical" evidence="7">
    <location>
        <begin position="330"/>
        <end position="352"/>
    </location>
</feature>
<dbReference type="Gene3D" id="1.20.1250.20">
    <property type="entry name" value="MFS general substrate transporter like domains"/>
    <property type="match status" value="2"/>
</dbReference>
<feature type="transmembrane region" description="Helical" evidence="7">
    <location>
        <begin position="390"/>
        <end position="408"/>
    </location>
</feature>
<feature type="transmembrane region" description="Helical" evidence="7">
    <location>
        <begin position="186"/>
        <end position="204"/>
    </location>
</feature>
<keyword evidence="5 7" id="KW-1133">Transmembrane helix</keyword>
<organism evidence="9">
    <name type="scientific">Veillonella ratti</name>
    <dbReference type="NCBI Taxonomy" id="103892"/>
    <lineage>
        <taxon>Bacteria</taxon>
        <taxon>Bacillati</taxon>
        <taxon>Bacillota</taxon>
        <taxon>Negativicutes</taxon>
        <taxon>Veillonellales</taxon>
        <taxon>Veillonellaceae</taxon>
        <taxon>Veillonella</taxon>
    </lineage>
</organism>
<dbReference type="OrthoDB" id="9795150at2"/>
<keyword evidence="4 7" id="KW-0812">Transmembrane</keyword>
<keyword evidence="2" id="KW-0813">Transport</keyword>
<feature type="transmembrane region" description="Helical" evidence="7">
    <location>
        <begin position="364"/>
        <end position="384"/>
    </location>
</feature>
<dbReference type="PANTHER" id="PTHR43702:SF3">
    <property type="entry name" value="PROTEIN TSGA"/>
    <property type="match status" value="1"/>
</dbReference>
<gene>
    <name evidence="9" type="primary">fucP</name>
    <name evidence="9" type="ORF">VRLFYP33_00147</name>
</gene>
<dbReference type="GO" id="GO:0005886">
    <property type="term" value="C:plasma membrane"/>
    <property type="evidence" value="ECO:0007669"/>
    <property type="project" value="UniProtKB-SubCell"/>
</dbReference>
<evidence type="ECO:0000256" key="4">
    <source>
        <dbReference type="ARBA" id="ARBA00022692"/>
    </source>
</evidence>
<dbReference type="SUPFAM" id="SSF103473">
    <property type="entry name" value="MFS general substrate transporter"/>
    <property type="match status" value="1"/>
</dbReference>
<keyword evidence="6 7" id="KW-0472">Membrane</keyword>
<dbReference type="GeneID" id="91962881"/>
<dbReference type="InterPro" id="IPR020846">
    <property type="entry name" value="MFS_dom"/>
</dbReference>
<evidence type="ECO:0000256" key="2">
    <source>
        <dbReference type="ARBA" id="ARBA00022448"/>
    </source>
</evidence>
<feature type="transmembrane region" description="Helical" evidence="7">
    <location>
        <begin position="275"/>
        <end position="292"/>
    </location>
</feature>
<comment type="subcellular location">
    <subcellularLocation>
        <location evidence="1">Cell inner membrane</location>
        <topology evidence="1">Multi-pass membrane protein</topology>
    </subcellularLocation>
</comment>
<evidence type="ECO:0000256" key="7">
    <source>
        <dbReference type="SAM" id="Phobius"/>
    </source>
</evidence>
<evidence type="ECO:0000256" key="5">
    <source>
        <dbReference type="ARBA" id="ARBA00022989"/>
    </source>
</evidence>
<reference evidence="9" key="1">
    <citation type="submission" date="2019-11" db="EMBL/GenBank/DDBJ databases">
        <authorList>
            <person name="Feng L."/>
        </authorList>
    </citation>
    <scope>NUCLEOTIDE SEQUENCE</scope>
    <source>
        <strain evidence="9">VrattiLFYP33</strain>
    </source>
</reference>
<evidence type="ECO:0000313" key="9">
    <source>
        <dbReference type="EMBL" id="VYU13139.1"/>
    </source>
</evidence>